<dbReference type="GO" id="GO:0009055">
    <property type="term" value="F:electron transfer activity"/>
    <property type="evidence" value="ECO:0007669"/>
    <property type="project" value="InterPro"/>
</dbReference>
<feature type="chain" id="PRO_5042038364" evidence="5">
    <location>
        <begin position="22"/>
        <end position="151"/>
    </location>
</feature>
<protein>
    <submittedName>
        <fullName evidence="7">Cytochrome c</fullName>
    </submittedName>
</protein>
<dbReference type="GO" id="GO:0046872">
    <property type="term" value="F:metal ion binding"/>
    <property type="evidence" value="ECO:0007669"/>
    <property type="project" value="UniProtKB-KW"/>
</dbReference>
<organism evidence="7 8">
    <name type="scientific">Lacihabitans soyangensis</name>
    <dbReference type="NCBI Taxonomy" id="869394"/>
    <lineage>
        <taxon>Bacteria</taxon>
        <taxon>Pseudomonadati</taxon>
        <taxon>Bacteroidota</taxon>
        <taxon>Cytophagia</taxon>
        <taxon>Cytophagales</taxon>
        <taxon>Leadbetterellaceae</taxon>
        <taxon>Lacihabitans</taxon>
    </lineage>
</organism>
<evidence type="ECO:0000256" key="1">
    <source>
        <dbReference type="ARBA" id="ARBA00022617"/>
    </source>
</evidence>
<evidence type="ECO:0000256" key="5">
    <source>
        <dbReference type="SAM" id="SignalP"/>
    </source>
</evidence>
<dbReference type="Gene3D" id="1.10.760.10">
    <property type="entry name" value="Cytochrome c-like domain"/>
    <property type="match status" value="1"/>
</dbReference>
<gene>
    <name evidence="7" type="ORF">EGI31_24820</name>
</gene>
<dbReference type="GO" id="GO:0020037">
    <property type="term" value="F:heme binding"/>
    <property type="evidence" value="ECO:0007669"/>
    <property type="project" value="InterPro"/>
</dbReference>
<keyword evidence="8" id="KW-1185">Reference proteome</keyword>
<evidence type="ECO:0000313" key="7">
    <source>
        <dbReference type="EMBL" id="MCP9766174.1"/>
    </source>
</evidence>
<sequence>MKKIILLLAVIPLFFWSCGGAEQRAETPKTDDSVLEKQEEVHGEEVKELALSTPLDQAMVKEGQGIYDLKCSACHKLSEEKLVGPGWAGVTKRRQPVWIVNMITNVDMMLAEDAEAQKMLEECLVRMPNQNITAPEARSLIEFMRQNDGEK</sequence>
<name>A0AAE3H6H3_9BACT</name>
<evidence type="ECO:0000313" key="8">
    <source>
        <dbReference type="Proteomes" id="UP001204144"/>
    </source>
</evidence>
<keyword evidence="5" id="KW-0732">Signal</keyword>
<dbReference type="PROSITE" id="PS51007">
    <property type="entry name" value="CYTC"/>
    <property type="match status" value="1"/>
</dbReference>
<evidence type="ECO:0000259" key="6">
    <source>
        <dbReference type="PROSITE" id="PS51007"/>
    </source>
</evidence>
<dbReference type="SUPFAM" id="SSF46626">
    <property type="entry name" value="Cytochrome c"/>
    <property type="match status" value="1"/>
</dbReference>
<keyword evidence="1 4" id="KW-0349">Heme</keyword>
<dbReference type="Proteomes" id="UP001204144">
    <property type="component" value="Unassembled WGS sequence"/>
</dbReference>
<dbReference type="RefSeq" id="WP_255039882.1">
    <property type="nucleotide sequence ID" value="NZ_RJUF01000195.1"/>
</dbReference>
<proteinExistence type="predicted"/>
<dbReference type="InterPro" id="IPR009056">
    <property type="entry name" value="Cyt_c-like_dom"/>
</dbReference>
<dbReference type="Pfam" id="PF00034">
    <property type="entry name" value="Cytochrom_C"/>
    <property type="match status" value="1"/>
</dbReference>
<keyword evidence="3 4" id="KW-0408">Iron</keyword>
<evidence type="ECO:0000256" key="2">
    <source>
        <dbReference type="ARBA" id="ARBA00022723"/>
    </source>
</evidence>
<dbReference type="InterPro" id="IPR036909">
    <property type="entry name" value="Cyt_c-like_dom_sf"/>
</dbReference>
<comment type="caution">
    <text evidence="7">The sequence shown here is derived from an EMBL/GenBank/DDBJ whole genome shotgun (WGS) entry which is preliminary data.</text>
</comment>
<feature type="signal peptide" evidence="5">
    <location>
        <begin position="1"/>
        <end position="21"/>
    </location>
</feature>
<feature type="domain" description="Cytochrome c" evidence="6">
    <location>
        <begin position="58"/>
        <end position="148"/>
    </location>
</feature>
<evidence type="ECO:0000256" key="4">
    <source>
        <dbReference type="PROSITE-ProRule" id="PRU00433"/>
    </source>
</evidence>
<keyword evidence="2 4" id="KW-0479">Metal-binding</keyword>
<accession>A0AAE3H6H3</accession>
<dbReference type="EMBL" id="RJUF01000195">
    <property type="protein sequence ID" value="MCP9766174.1"/>
    <property type="molecule type" value="Genomic_DNA"/>
</dbReference>
<dbReference type="AlphaFoldDB" id="A0AAE3H6H3"/>
<reference evidence="7 8" key="1">
    <citation type="submission" date="2018-11" db="EMBL/GenBank/DDBJ databases">
        <title>Novel bacteria species description.</title>
        <authorList>
            <person name="Han J.-H."/>
        </authorList>
    </citation>
    <scope>NUCLEOTIDE SEQUENCE [LARGE SCALE GENOMIC DNA]</scope>
    <source>
        <strain evidence="7 8">KCTC23259</strain>
    </source>
</reference>
<evidence type="ECO:0000256" key="3">
    <source>
        <dbReference type="ARBA" id="ARBA00023004"/>
    </source>
</evidence>